<dbReference type="InterPro" id="IPR012337">
    <property type="entry name" value="RNaseH-like_sf"/>
</dbReference>
<gene>
    <name evidence="2" type="ORF">METZ01_LOCUS48685</name>
</gene>
<dbReference type="EMBL" id="UINC01002358">
    <property type="protein sequence ID" value="SUZ95831.1"/>
    <property type="molecule type" value="Genomic_DNA"/>
</dbReference>
<dbReference type="InterPro" id="IPR047296">
    <property type="entry name" value="GIY-YIG_UvrC_Cho"/>
</dbReference>
<dbReference type="NCBIfam" id="TIGR00573">
    <property type="entry name" value="dnaq"/>
    <property type="match status" value="1"/>
</dbReference>
<dbReference type="GO" id="GO:0006289">
    <property type="term" value="P:nucleotide-excision repair"/>
    <property type="evidence" value="ECO:0007669"/>
    <property type="project" value="InterPro"/>
</dbReference>
<dbReference type="GO" id="GO:0009380">
    <property type="term" value="C:excinuclease repair complex"/>
    <property type="evidence" value="ECO:0007669"/>
    <property type="project" value="TreeGrafter"/>
</dbReference>
<dbReference type="SMART" id="SM00479">
    <property type="entry name" value="EXOIII"/>
    <property type="match status" value="1"/>
</dbReference>
<dbReference type="InterPro" id="IPR036397">
    <property type="entry name" value="RNaseH_sf"/>
</dbReference>
<dbReference type="Gene3D" id="3.30.420.10">
    <property type="entry name" value="Ribonuclease H-like superfamily/Ribonuclease H"/>
    <property type="match status" value="1"/>
</dbReference>
<dbReference type="GO" id="GO:0006260">
    <property type="term" value="P:DNA replication"/>
    <property type="evidence" value="ECO:0007669"/>
    <property type="project" value="InterPro"/>
</dbReference>
<dbReference type="InterPro" id="IPR006054">
    <property type="entry name" value="DnaQ"/>
</dbReference>
<evidence type="ECO:0000259" key="1">
    <source>
        <dbReference type="PROSITE" id="PS50164"/>
    </source>
</evidence>
<dbReference type="InterPro" id="IPR050066">
    <property type="entry name" value="UvrABC_protein_C"/>
</dbReference>
<dbReference type="AlphaFoldDB" id="A0A381RXG0"/>
<dbReference type="GO" id="GO:0003887">
    <property type="term" value="F:DNA-directed DNA polymerase activity"/>
    <property type="evidence" value="ECO:0007669"/>
    <property type="project" value="InterPro"/>
</dbReference>
<dbReference type="PANTHER" id="PTHR30562:SF1">
    <property type="entry name" value="UVRABC SYSTEM PROTEIN C"/>
    <property type="match status" value="1"/>
</dbReference>
<dbReference type="Pfam" id="PF01541">
    <property type="entry name" value="GIY-YIG"/>
    <property type="match status" value="1"/>
</dbReference>
<evidence type="ECO:0000313" key="2">
    <source>
        <dbReference type="EMBL" id="SUZ95831.1"/>
    </source>
</evidence>
<organism evidence="2">
    <name type="scientific">marine metagenome</name>
    <dbReference type="NCBI Taxonomy" id="408172"/>
    <lineage>
        <taxon>unclassified sequences</taxon>
        <taxon>metagenomes</taxon>
        <taxon>ecological metagenomes</taxon>
    </lineage>
</organism>
<dbReference type="InterPro" id="IPR035901">
    <property type="entry name" value="GIY-YIG_endonuc_sf"/>
</dbReference>
<dbReference type="SUPFAM" id="SSF53098">
    <property type="entry name" value="Ribonuclease H-like"/>
    <property type="match status" value="1"/>
</dbReference>
<dbReference type="SUPFAM" id="SSF82771">
    <property type="entry name" value="GIY-YIG endonuclease"/>
    <property type="match status" value="1"/>
</dbReference>
<feature type="domain" description="GIY-YIG" evidence="1">
    <location>
        <begin position="227"/>
        <end position="304"/>
    </location>
</feature>
<dbReference type="Pfam" id="PF00929">
    <property type="entry name" value="RNase_T"/>
    <property type="match status" value="1"/>
</dbReference>
<dbReference type="FunFam" id="3.30.420.10:FF:000045">
    <property type="entry name" value="3'-5' exonuclease DinG"/>
    <property type="match status" value="1"/>
</dbReference>
<accession>A0A381RXG0</accession>
<proteinExistence type="predicted"/>
<dbReference type="GO" id="GO:0003677">
    <property type="term" value="F:DNA binding"/>
    <property type="evidence" value="ECO:0007669"/>
    <property type="project" value="InterPro"/>
</dbReference>
<dbReference type="InterPro" id="IPR013520">
    <property type="entry name" value="Ribonucl_H"/>
</dbReference>
<dbReference type="PANTHER" id="PTHR30562">
    <property type="entry name" value="UVRC/OXIDOREDUCTASE"/>
    <property type="match status" value="1"/>
</dbReference>
<sequence length="557" mass="60496">MAAAPPDAHPAPVQRSLDDLGTPLSDVTFCVIDLETTGTAASTCAITEVGAVKLRGGASLGTFQTLVDPGCGIPPRITVLTGITEMMVHDAPPIEAVLPALLEFVGDSVIVGHNVRFDLSFLRAALERSERPPLANRSIDTCALARRLVRDEVPDCKLGTLARHFRLDHPPNHRALDDALATGDLLHLLLERAATLGVTGLDDLLVLPTMAGHPDAGKLALTDSLPRSPGVYLFRGHRGEVLYVGKATNLRARVRSYFSTDGRRKVQRLLRETQRIEHRVCTSPLEAAVSEIRLIHRHQPRYNRQGTGAGRYVYLKLTLGEPFPRLAVARVLTDDGGLYVGPVRSTSFARQVIAAVESVVPLRRCTGRIPRSRAATPCTAAQLGAAACPCSGSIDEASYGRIVDLARRGLTDEPDLLLRPLAEHMDRLAAAERFEEAAAARNSAEALATTLQRQRRIGLLRRAGRVRVRIIGSGSAEITHGRLRRTWRDVDPVPPDELAFESGAPVGPVTREEADELNCVATWFDREAHRLQLLSVEGLMAESVRPVPCFTPRRPAA</sequence>
<dbReference type="CDD" id="cd06127">
    <property type="entry name" value="DEDDh"/>
    <property type="match status" value="1"/>
</dbReference>
<dbReference type="NCBIfam" id="NF005907">
    <property type="entry name" value="PRK07883.1-5"/>
    <property type="match status" value="1"/>
</dbReference>
<reference evidence="2" key="1">
    <citation type="submission" date="2018-05" db="EMBL/GenBank/DDBJ databases">
        <authorList>
            <person name="Lanie J.A."/>
            <person name="Ng W.-L."/>
            <person name="Kazmierczak K.M."/>
            <person name="Andrzejewski T.M."/>
            <person name="Davidsen T.M."/>
            <person name="Wayne K.J."/>
            <person name="Tettelin H."/>
            <person name="Glass J.I."/>
            <person name="Rusch D."/>
            <person name="Podicherti R."/>
            <person name="Tsui H.-C.T."/>
            <person name="Winkler M.E."/>
        </authorList>
    </citation>
    <scope>NUCLEOTIDE SEQUENCE</scope>
</reference>
<dbReference type="Gene3D" id="3.40.1440.10">
    <property type="entry name" value="GIY-YIG endonuclease"/>
    <property type="match status" value="1"/>
</dbReference>
<dbReference type="PROSITE" id="PS50164">
    <property type="entry name" value="GIY_YIG"/>
    <property type="match status" value="1"/>
</dbReference>
<dbReference type="InterPro" id="IPR000305">
    <property type="entry name" value="GIY-YIG_endonuc"/>
</dbReference>
<protein>
    <recommendedName>
        <fullName evidence="1">GIY-YIG domain-containing protein</fullName>
    </recommendedName>
</protein>
<name>A0A381RXG0_9ZZZZ</name>
<dbReference type="CDD" id="cd10434">
    <property type="entry name" value="GIY-YIG_UvrC_Cho"/>
    <property type="match status" value="1"/>
</dbReference>
<dbReference type="SMART" id="SM00465">
    <property type="entry name" value="GIYc"/>
    <property type="match status" value="1"/>
</dbReference>